<protein>
    <submittedName>
        <fullName evidence="1">Uncharacterized protein</fullName>
    </submittedName>
</protein>
<sequence length="180" mass="18856">MDDRLKALFGSWVQATGTTVSAVGNTPSVSSDKELLSNLALWGNVLQATGNALIADSIEQPSLTKLGNQVQSIGNLTIIVKFLIVVNEEIQNELNIKGNLLQAVGGGASLADALNEEITIESFYDIYGNLLQVIGNSMQAISGINKSKGADDELTNTIGSWIQAIGANISALGALENPKS</sequence>
<dbReference type="RefSeq" id="WP_367779571.1">
    <property type="nucleotide sequence ID" value="NZ_JBFMIA010000007.1"/>
</dbReference>
<reference evidence="1 2" key="1">
    <citation type="journal article" date="1979" name="Int. J. Syst. Evol. Microbiol.">
        <title>Bacillus globisporus subsp. marinus subsp. nov.</title>
        <authorList>
            <person name="Liu H."/>
        </authorList>
    </citation>
    <scope>NUCLEOTIDE SEQUENCE [LARGE SCALE GENOMIC DNA]</scope>
    <source>
        <strain evidence="1 2">DSM 1297</strain>
    </source>
</reference>
<evidence type="ECO:0000313" key="1">
    <source>
        <dbReference type="EMBL" id="MEW9502082.1"/>
    </source>
</evidence>
<comment type="caution">
    <text evidence="1">The sequence shown here is derived from an EMBL/GenBank/DDBJ whole genome shotgun (WGS) entry which is preliminary data.</text>
</comment>
<dbReference type="Proteomes" id="UP001556040">
    <property type="component" value="Unassembled WGS sequence"/>
</dbReference>
<gene>
    <name evidence="1" type="ORF">AB1471_09755</name>
</gene>
<name>A0ABV3Q422_9BACL</name>
<keyword evidence="2" id="KW-1185">Reference proteome</keyword>
<dbReference type="InterPro" id="IPR054224">
    <property type="entry name" value="DUF6944"/>
</dbReference>
<proteinExistence type="predicted"/>
<organism evidence="1 2">
    <name type="scientific">Jeotgalibacillus marinus</name>
    <dbReference type="NCBI Taxonomy" id="86667"/>
    <lineage>
        <taxon>Bacteria</taxon>
        <taxon>Bacillati</taxon>
        <taxon>Bacillota</taxon>
        <taxon>Bacilli</taxon>
        <taxon>Bacillales</taxon>
        <taxon>Caryophanaceae</taxon>
        <taxon>Jeotgalibacillus</taxon>
    </lineage>
</organism>
<dbReference type="Pfam" id="PF22116">
    <property type="entry name" value="DUF6944"/>
    <property type="match status" value="1"/>
</dbReference>
<accession>A0ABV3Q422</accession>
<dbReference type="EMBL" id="JBFMIA010000007">
    <property type="protein sequence ID" value="MEW9502082.1"/>
    <property type="molecule type" value="Genomic_DNA"/>
</dbReference>
<evidence type="ECO:0000313" key="2">
    <source>
        <dbReference type="Proteomes" id="UP001556040"/>
    </source>
</evidence>